<feature type="transmembrane region" description="Helical" evidence="2">
    <location>
        <begin position="34"/>
        <end position="52"/>
    </location>
</feature>
<keyword evidence="2" id="KW-0812">Transmembrane</keyword>
<dbReference type="OrthoDB" id="8035456at2759"/>
<name>A0A0A1WEN2_ZEUCU</name>
<evidence type="ECO:0000256" key="2">
    <source>
        <dbReference type="SAM" id="Phobius"/>
    </source>
</evidence>
<sequence>MANAVENVVYCLRTIIVRITLGPISFVFLELSKFVLVLVLAFWIAIGIFMMWESLMPEAAGRLSAAAAAVVANSSGLMPSTEGKDNANESGTYPFVVDLPKTESSTLETIIKDETLLTAAEGKSSSLIKDEPPRGSAKEEANKSEEKSPSILKNEAETAKEAEVASTAGTASKQPSAASEVGDTEKPAA</sequence>
<organism evidence="3">
    <name type="scientific">Zeugodacus cucurbitae</name>
    <name type="common">Melon fruit fly</name>
    <name type="synonym">Bactrocera cucurbitae</name>
    <dbReference type="NCBI Taxonomy" id="28588"/>
    <lineage>
        <taxon>Eukaryota</taxon>
        <taxon>Metazoa</taxon>
        <taxon>Ecdysozoa</taxon>
        <taxon>Arthropoda</taxon>
        <taxon>Hexapoda</taxon>
        <taxon>Insecta</taxon>
        <taxon>Pterygota</taxon>
        <taxon>Neoptera</taxon>
        <taxon>Endopterygota</taxon>
        <taxon>Diptera</taxon>
        <taxon>Brachycera</taxon>
        <taxon>Muscomorpha</taxon>
        <taxon>Tephritoidea</taxon>
        <taxon>Tephritidae</taxon>
        <taxon>Zeugodacus</taxon>
        <taxon>Zeugodacus</taxon>
    </lineage>
</organism>
<dbReference type="GeneID" id="105209471"/>
<gene>
    <name evidence="3" type="primary">Tkr</name>
    <name evidence="3" type="ORF">g.2931</name>
</gene>
<reference evidence="3" key="2">
    <citation type="journal article" date="2015" name="Gigascience">
        <title>Reconstructing a comprehensive transcriptome assembly of a white-pupal translocated strain of the pest fruit fly Bactrocera cucurbitae.</title>
        <authorList>
            <person name="Sim S.B."/>
            <person name="Calla B."/>
            <person name="Hall B."/>
            <person name="DeRego T."/>
            <person name="Geib S.M."/>
        </authorList>
    </citation>
    <scope>NUCLEOTIDE SEQUENCE</scope>
</reference>
<feature type="transmembrane region" description="Helical" evidence="2">
    <location>
        <begin position="7"/>
        <end position="28"/>
    </location>
</feature>
<keyword evidence="2" id="KW-0472">Membrane</keyword>
<keyword evidence="2" id="KW-1133">Transmembrane helix</keyword>
<feature type="region of interest" description="Disordered" evidence="1">
    <location>
        <begin position="122"/>
        <end position="189"/>
    </location>
</feature>
<feature type="compositionally biased region" description="Polar residues" evidence="1">
    <location>
        <begin position="167"/>
        <end position="177"/>
    </location>
</feature>
<feature type="compositionally biased region" description="Basic and acidic residues" evidence="1">
    <location>
        <begin position="128"/>
        <end position="163"/>
    </location>
</feature>
<dbReference type="EMBL" id="GBXI01017424">
    <property type="protein sequence ID" value="JAC96867.1"/>
    <property type="molecule type" value="Transcribed_RNA"/>
</dbReference>
<evidence type="ECO:0000313" key="3">
    <source>
        <dbReference type="EMBL" id="JAC96867.1"/>
    </source>
</evidence>
<protein>
    <submittedName>
        <fullName evidence="3">Protein TKR</fullName>
    </submittedName>
</protein>
<reference evidence="3" key="1">
    <citation type="submission" date="2014-11" db="EMBL/GenBank/DDBJ databases">
        <authorList>
            <person name="Geib S."/>
        </authorList>
    </citation>
    <scope>NUCLEOTIDE SEQUENCE</scope>
</reference>
<evidence type="ECO:0000256" key="1">
    <source>
        <dbReference type="SAM" id="MobiDB-lite"/>
    </source>
</evidence>
<proteinExistence type="predicted"/>
<accession>A0A0A1WEN2</accession>
<dbReference type="AlphaFoldDB" id="A0A0A1WEN2"/>